<gene>
    <name evidence="1" type="ORF">AA314_00574</name>
</gene>
<protein>
    <submittedName>
        <fullName evidence="1">Uncharacterized protein</fullName>
    </submittedName>
</protein>
<sequence>MGRVDFSHRSAEYDLGGHVRPLRGCSAGSWPTLEGGTRRRGALSWHL</sequence>
<dbReference type="AlphaFoldDB" id="A0AAC8TAS7"/>
<dbReference type="Proteomes" id="UP000035579">
    <property type="component" value="Chromosome"/>
</dbReference>
<reference evidence="1 2" key="1">
    <citation type="submission" date="2015-05" db="EMBL/GenBank/DDBJ databases">
        <title>Genome assembly of Archangium gephyra DSM 2261.</title>
        <authorList>
            <person name="Sharma G."/>
            <person name="Subramanian S."/>
        </authorList>
    </citation>
    <scope>NUCLEOTIDE SEQUENCE [LARGE SCALE GENOMIC DNA]</scope>
    <source>
        <strain evidence="1 2">DSM 2261</strain>
    </source>
</reference>
<evidence type="ECO:0000313" key="1">
    <source>
        <dbReference type="EMBL" id="AKI98947.1"/>
    </source>
</evidence>
<proteinExistence type="predicted"/>
<accession>A0AAC8TAS7</accession>
<name>A0AAC8TAS7_9BACT</name>
<evidence type="ECO:0000313" key="2">
    <source>
        <dbReference type="Proteomes" id="UP000035579"/>
    </source>
</evidence>
<organism evidence="1 2">
    <name type="scientific">Archangium gephyra</name>
    <dbReference type="NCBI Taxonomy" id="48"/>
    <lineage>
        <taxon>Bacteria</taxon>
        <taxon>Pseudomonadati</taxon>
        <taxon>Myxococcota</taxon>
        <taxon>Myxococcia</taxon>
        <taxon>Myxococcales</taxon>
        <taxon>Cystobacterineae</taxon>
        <taxon>Archangiaceae</taxon>
        <taxon>Archangium</taxon>
    </lineage>
</organism>
<dbReference type="EMBL" id="CP011509">
    <property type="protein sequence ID" value="AKI98947.1"/>
    <property type="molecule type" value="Genomic_DNA"/>
</dbReference>
<dbReference type="KEGG" id="age:AA314_00574"/>